<evidence type="ECO:0000313" key="2">
    <source>
        <dbReference type="EMBL" id="QQR35308.1"/>
    </source>
</evidence>
<feature type="transmembrane region" description="Helical" evidence="1">
    <location>
        <begin position="12"/>
        <end position="31"/>
    </location>
</feature>
<dbReference type="PANTHER" id="PTHR37810:SF5">
    <property type="entry name" value="IMMUNITY PROTEIN SDPI"/>
    <property type="match status" value="1"/>
</dbReference>
<organism evidence="2 3">
    <name type="scientific">Devosia oryziradicis</name>
    <dbReference type="NCBI Taxonomy" id="2801335"/>
    <lineage>
        <taxon>Bacteria</taxon>
        <taxon>Pseudomonadati</taxon>
        <taxon>Pseudomonadota</taxon>
        <taxon>Alphaproteobacteria</taxon>
        <taxon>Hyphomicrobiales</taxon>
        <taxon>Devosiaceae</taxon>
        <taxon>Devosia</taxon>
    </lineage>
</organism>
<keyword evidence="3" id="KW-1185">Reference proteome</keyword>
<reference evidence="2 3" key="1">
    <citation type="submission" date="2021-01" db="EMBL/GenBank/DDBJ databases">
        <title>Genome seq and assembly of Devosia sp. G19.</title>
        <authorList>
            <person name="Chhetri G."/>
        </authorList>
    </citation>
    <scope>NUCLEOTIDE SEQUENCE [LARGE SCALE GENOMIC DNA]</scope>
    <source>
        <strain evidence="2 3">G19</strain>
    </source>
</reference>
<feature type="transmembrane region" description="Helical" evidence="1">
    <location>
        <begin position="87"/>
        <end position="108"/>
    </location>
</feature>
<dbReference type="RefSeq" id="WP_201654689.1">
    <property type="nucleotide sequence ID" value="NZ_CP068047.1"/>
</dbReference>
<dbReference type="InterPro" id="IPR026272">
    <property type="entry name" value="SdpI"/>
</dbReference>
<gene>
    <name evidence="2" type="ORF">JI749_13205</name>
</gene>
<evidence type="ECO:0000256" key="1">
    <source>
        <dbReference type="SAM" id="Phobius"/>
    </source>
</evidence>
<keyword evidence="1" id="KW-1133">Transmembrane helix</keyword>
<keyword evidence="1" id="KW-0472">Membrane</keyword>
<dbReference type="Pfam" id="PF13630">
    <property type="entry name" value="SdpI"/>
    <property type="match status" value="1"/>
</dbReference>
<dbReference type="InterPro" id="IPR025962">
    <property type="entry name" value="SdpI/YhfL"/>
</dbReference>
<feature type="transmembrane region" description="Helical" evidence="1">
    <location>
        <begin position="185"/>
        <end position="205"/>
    </location>
</feature>
<proteinExistence type="predicted"/>
<dbReference type="Proteomes" id="UP000595460">
    <property type="component" value="Chromosome"/>
</dbReference>
<keyword evidence="1" id="KW-0812">Transmembrane</keyword>
<feature type="transmembrane region" description="Helical" evidence="1">
    <location>
        <begin position="54"/>
        <end position="75"/>
    </location>
</feature>
<dbReference type="PIRSF" id="PIRSF038959">
    <property type="entry name" value="SdpI"/>
    <property type="match status" value="1"/>
</dbReference>
<feature type="transmembrane region" description="Helical" evidence="1">
    <location>
        <begin position="154"/>
        <end position="179"/>
    </location>
</feature>
<dbReference type="PANTHER" id="PTHR37810">
    <property type="entry name" value="IMMUNITY PROTEIN SDPI"/>
    <property type="match status" value="1"/>
</dbReference>
<protein>
    <submittedName>
        <fullName evidence="2">SdpI family protein</fullName>
    </submittedName>
</protein>
<name>A0ABX7BUT2_9HYPH</name>
<dbReference type="EMBL" id="CP068047">
    <property type="protein sequence ID" value="QQR35308.1"/>
    <property type="molecule type" value="Genomic_DNA"/>
</dbReference>
<accession>A0ABX7BUT2</accession>
<evidence type="ECO:0000313" key="3">
    <source>
        <dbReference type="Proteomes" id="UP000595460"/>
    </source>
</evidence>
<feature type="transmembrane region" description="Helical" evidence="1">
    <location>
        <begin position="114"/>
        <end position="133"/>
    </location>
</feature>
<sequence length="215" mass="23123">MTALRVFTRLNHLLFSLLAVTTIAGFVRIPADARLPVHFDLFGQPDRFAGRDDALILMPILGLSMVVLFWVIGRFASPQRLAGGRHVMDAVLPVLLAMILAFQVVLVFQFDFAVARVAAWAVAALLIVLGNVMPKSQPNRYGGIRIRTTLADPANWAATHRFAGLATMLAGSLLLLLSLVTGNSLILFAGVLAAAILPLLLGVIYSQRLASRGGN</sequence>